<protein>
    <submittedName>
        <fullName evidence="4">Protease II</fullName>
    </submittedName>
</protein>
<dbReference type="AlphaFoldDB" id="A0A0M9GDQ7"/>
<feature type="domain" description="Peptidase S9A N-terminal" evidence="3">
    <location>
        <begin position="15"/>
        <end position="155"/>
    </location>
</feature>
<dbReference type="GO" id="GO:0004252">
    <property type="term" value="F:serine-type endopeptidase activity"/>
    <property type="evidence" value="ECO:0007669"/>
    <property type="project" value="InterPro"/>
</dbReference>
<comment type="similarity">
    <text evidence="1">Belongs to the peptidase S9A family.</text>
</comment>
<evidence type="ECO:0000313" key="4">
    <source>
        <dbReference type="EMBL" id="KPA88574.1"/>
    </source>
</evidence>
<dbReference type="EMBL" id="JSYZ01000019">
    <property type="protein sequence ID" value="KPA88574.1"/>
    <property type="molecule type" value="Genomic_DNA"/>
</dbReference>
<gene>
    <name evidence="4" type="ORF">PF66_04940</name>
</gene>
<dbReference type="Proteomes" id="UP000037931">
    <property type="component" value="Unassembled WGS sequence"/>
</dbReference>
<reference evidence="4 5" key="1">
    <citation type="journal article" date="2015" name="PLoS ONE">
        <title>Rice-Infecting Pseudomonas Genomes Are Highly Accessorized and Harbor Multiple Putative Virulence Mechanisms to Cause Sheath Brown Rot.</title>
        <authorList>
            <person name="Quibod I.L."/>
            <person name="Grande G."/>
            <person name="Oreiro E.G."/>
            <person name="Borja F.N."/>
            <person name="Dossa G.S."/>
            <person name="Mauleon R."/>
            <person name="Cruz C.V."/>
            <person name="Oliva R."/>
        </authorList>
    </citation>
    <scope>NUCLEOTIDE SEQUENCE [LARGE SCALE GENOMIC DNA]</scope>
    <source>
        <strain evidence="4 5">IRRI 6609</strain>
    </source>
</reference>
<comment type="caution">
    <text evidence="4">The sequence shown here is derived from an EMBL/GenBank/DDBJ whole genome shotgun (WGS) entry which is preliminary data.</text>
</comment>
<dbReference type="Gene3D" id="2.130.10.120">
    <property type="entry name" value="Prolyl oligopeptidase, N-terminal domain"/>
    <property type="match status" value="1"/>
</dbReference>
<keyword evidence="4" id="KW-0645">Protease</keyword>
<proteinExistence type="inferred from homology"/>
<organism evidence="4 5">
    <name type="scientific">Pseudomonas asplenii</name>
    <dbReference type="NCBI Taxonomy" id="53407"/>
    <lineage>
        <taxon>Bacteria</taxon>
        <taxon>Pseudomonadati</taxon>
        <taxon>Pseudomonadota</taxon>
        <taxon>Gammaproteobacteria</taxon>
        <taxon>Pseudomonadales</taxon>
        <taxon>Pseudomonadaceae</taxon>
        <taxon>Pseudomonas</taxon>
    </lineage>
</organism>
<dbReference type="InterPro" id="IPR051543">
    <property type="entry name" value="Serine_Peptidase_S9A"/>
</dbReference>
<dbReference type="GO" id="GO:0006508">
    <property type="term" value="P:proteolysis"/>
    <property type="evidence" value="ECO:0007669"/>
    <property type="project" value="UniProtKB-KW"/>
</dbReference>
<sequence>MSRKAAISSAPIARKDQGPDPYAWLQERDSEAVLDYLKAENSYQQAQLADQAELRETLFEEIKGRILETDLSLPSPWGPFLYYTRTTAGDEYARHYRCPRPADGSLTVDEGTEQLLLDPNVLAAGGFLSLGSFSVSPDHQRLAYSLDTSGDEVYRL</sequence>
<evidence type="ECO:0000313" key="5">
    <source>
        <dbReference type="Proteomes" id="UP000037931"/>
    </source>
</evidence>
<feature type="region of interest" description="Disordered" evidence="2">
    <location>
        <begin position="1"/>
        <end position="22"/>
    </location>
</feature>
<name>A0A0M9GDQ7_9PSED</name>
<evidence type="ECO:0000259" key="3">
    <source>
        <dbReference type="Pfam" id="PF02897"/>
    </source>
</evidence>
<dbReference type="Pfam" id="PF02897">
    <property type="entry name" value="Peptidase_S9_N"/>
    <property type="match status" value="1"/>
</dbReference>
<dbReference type="PATRIC" id="fig|50340.43.peg.2242"/>
<dbReference type="PANTHER" id="PTHR11757:SF19">
    <property type="entry name" value="PROLYL ENDOPEPTIDASE-LIKE"/>
    <property type="match status" value="1"/>
</dbReference>
<keyword evidence="4" id="KW-0378">Hydrolase</keyword>
<accession>A0A0M9GDQ7</accession>
<dbReference type="PANTHER" id="PTHR11757">
    <property type="entry name" value="PROTEASE FAMILY S9A OLIGOPEPTIDASE"/>
    <property type="match status" value="1"/>
</dbReference>
<dbReference type="STRING" id="50340.PF66_04940"/>
<dbReference type="SUPFAM" id="SSF50993">
    <property type="entry name" value="Peptidase/esterase 'gauge' domain"/>
    <property type="match status" value="1"/>
</dbReference>
<keyword evidence="5" id="KW-1185">Reference proteome</keyword>
<evidence type="ECO:0000256" key="1">
    <source>
        <dbReference type="ARBA" id="ARBA00005228"/>
    </source>
</evidence>
<evidence type="ECO:0000256" key="2">
    <source>
        <dbReference type="SAM" id="MobiDB-lite"/>
    </source>
</evidence>
<dbReference type="InterPro" id="IPR023302">
    <property type="entry name" value="Pept_S9A_N"/>
</dbReference>